<dbReference type="InterPro" id="IPR036779">
    <property type="entry name" value="LysM_dom_sf"/>
</dbReference>
<keyword evidence="1" id="KW-0378">Hydrolase</keyword>
<dbReference type="KEGG" id="bcoh:BC6307_17865"/>
<sequence length="277" mass="30107">MVKIFIDPGHGGTDPGAVGNGLQEKNLNLQISTRIRDILNAEYTGHQIRMSRTGDTTVTLAQRTNDANAWGANFFLSIHINAGGGTGYEDFIYPGSGAPTTTYQNIIHDEINRVVDFYNRGKKQANFHVLRESRMPALLTENGFIDNVNDANKLKQASFIESIARGHVNGLVRAFNLQRSGGTGTYIVKAGDTLWSIAQAHNLTVDELKALNGLTSDIIYPGQVLIVNGQAPIYHTVVAGDTLWGLAQRYNTTVNAIKSLNGLTSDTIVVGQVLRVK</sequence>
<dbReference type="Pfam" id="PF01520">
    <property type="entry name" value="Amidase_3"/>
    <property type="match status" value="1"/>
</dbReference>
<dbReference type="CDD" id="cd02696">
    <property type="entry name" value="MurNAc-LAA"/>
    <property type="match status" value="1"/>
</dbReference>
<dbReference type="Gene3D" id="3.40.630.40">
    <property type="entry name" value="Zn-dependent exopeptidases"/>
    <property type="match status" value="1"/>
</dbReference>
<dbReference type="InterPro" id="IPR018392">
    <property type="entry name" value="LysM"/>
</dbReference>
<dbReference type="Proteomes" id="UP000215224">
    <property type="component" value="Chromosome"/>
</dbReference>
<dbReference type="PROSITE" id="PS51782">
    <property type="entry name" value="LYSM"/>
    <property type="match status" value="2"/>
</dbReference>
<dbReference type="PANTHER" id="PTHR30404">
    <property type="entry name" value="N-ACETYLMURAMOYL-L-ALANINE AMIDASE"/>
    <property type="match status" value="1"/>
</dbReference>
<dbReference type="SUPFAM" id="SSF53187">
    <property type="entry name" value="Zn-dependent exopeptidases"/>
    <property type="match status" value="1"/>
</dbReference>
<proteinExistence type="predicted"/>
<dbReference type="Gene3D" id="3.10.350.10">
    <property type="entry name" value="LysM domain"/>
    <property type="match status" value="2"/>
</dbReference>
<evidence type="ECO:0000313" key="3">
    <source>
        <dbReference type="EMBL" id="AST92994.1"/>
    </source>
</evidence>
<protein>
    <submittedName>
        <fullName evidence="3">N-acetylmuramoyl-L-alanine amidase</fullName>
    </submittedName>
</protein>
<dbReference type="GO" id="GO:0009253">
    <property type="term" value="P:peptidoglycan catabolic process"/>
    <property type="evidence" value="ECO:0007669"/>
    <property type="project" value="InterPro"/>
</dbReference>
<dbReference type="RefSeq" id="WP_066412471.1">
    <property type="nucleotide sequence ID" value="NZ_CP018866.1"/>
</dbReference>
<evidence type="ECO:0000313" key="4">
    <source>
        <dbReference type="Proteomes" id="UP000215224"/>
    </source>
</evidence>
<dbReference type="InterPro" id="IPR050695">
    <property type="entry name" value="N-acetylmuramoyl_amidase_3"/>
</dbReference>
<dbReference type="PANTHER" id="PTHR30404:SF0">
    <property type="entry name" value="N-ACETYLMURAMOYL-L-ALANINE AMIDASE AMIC"/>
    <property type="match status" value="1"/>
</dbReference>
<dbReference type="AlphaFoldDB" id="A0A223KUF9"/>
<evidence type="ECO:0000256" key="1">
    <source>
        <dbReference type="ARBA" id="ARBA00022801"/>
    </source>
</evidence>
<dbReference type="STRING" id="1314751.GCA_001591425_00821"/>
<dbReference type="SUPFAM" id="SSF54106">
    <property type="entry name" value="LysM domain"/>
    <property type="match status" value="2"/>
</dbReference>
<organism evidence="3 4">
    <name type="scientific">Sutcliffiella cohnii</name>
    <dbReference type="NCBI Taxonomy" id="33932"/>
    <lineage>
        <taxon>Bacteria</taxon>
        <taxon>Bacillati</taxon>
        <taxon>Bacillota</taxon>
        <taxon>Bacilli</taxon>
        <taxon>Bacillales</taxon>
        <taxon>Bacillaceae</taxon>
        <taxon>Sutcliffiella</taxon>
    </lineage>
</organism>
<feature type="domain" description="LysM" evidence="2">
    <location>
        <begin position="184"/>
        <end position="227"/>
    </location>
</feature>
<dbReference type="Pfam" id="PF01476">
    <property type="entry name" value="LysM"/>
    <property type="match status" value="2"/>
</dbReference>
<dbReference type="EMBL" id="CP018866">
    <property type="protein sequence ID" value="AST92994.1"/>
    <property type="molecule type" value="Genomic_DNA"/>
</dbReference>
<feature type="domain" description="LysM" evidence="2">
    <location>
        <begin position="233"/>
        <end position="276"/>
    </location>
</feature>
<dbReference type="CDD" id="cd00118">
    <property type="entry name" value="LysM"/>
    <property type="match status" value="2"/>
</dbReference>
<name>A0A223KUF9_9BACI</name>
<evidence type="ECO:0000259" key="2">
    <source>
        <dbReference type="PROSITE" id="PS51782"/>
    </source>
</evidence>
<dbReference type="InterPro" id="IPR002508">
    <property type="entry name" value="MurNAc-LAA_cat"/>
</dbReference>
<dbReference type="GO" id="GO:0030288">
    <property type="term" value="C:outer membrane-bounded periplasmic space"/>
    <property type="evidence" value="ECO:0007669"/>
    <property type="project" value="TreeGrafter"/>
</dbReference>
<dbReference type="GO" id="GO:0008745">
    <property type="term" value="F:N-acetylmuramoyl-L-alanine amidase activity"/>
    <property type="evidence" value="ECO:0007669"/>
    <property type="project" value="InterPro"/>
</dbReference>
<dbReference type="SMART" id="SM00646">
    <property type="entry name" value="Ami_3"/>
    <property type="match status" value="1"/>
</dbReference>
<dbReference type="SMART" id="SM00257">
    <property type="entry name" value="LysM"/>
    <property type="match status" value="2"/>
</dbReference>
<gene>
    <name evidence="3" type="ORF">BC6307_17865</name>
</gene>
<accession>A0A223KUF9</accession>
<keyword evidence="4" id="KW-1185">Reference proteome</keyword>
<reference evidence="3 4" key="1">
    <citation type="submission" date="2016-12" db="EMBL/GenBank/DDBJ databases">
        <title>The whole genome sequencing and assembly of Bacillus cohnii DSM 6307T strain.</title>
        <authorList>
            <person name="Lee Y.-J."/>
            <person name="Yi H."/>
            <person name="Bahn Y.-S."/>
            <person name="Kim J.F."/>
            <person name="Lee D.-W."/>
        </authorList>
    </citation>
    <scope>NUCLEOTIDE SEQUENCE [LARGE SCALE GENOMIC DNA]</scope>
    <source>
        <strain evidence="3 4">DSM 6307</strain>
    </source>
</reference>